<dbReference type="STRING" id="983965.A0A2T4CB22"/>
<feature type="domain" description="Oxidoreductase acuF-like C2H2 type zinc-finger" evidence="3">
    <location>
        <begin position="299"/>
        <end position="326"/>
    </location>
</feature>
<dbReference type="InterPro" id="IPR058925">
    <property type="entry name" value="zf-C2H2_AcuF"/>
</dbReference>
<accession>A0A2T4CB22</accession>
<gene>
    <name evidence="4" type="ORF">M440DRAFT_1373565</name>
</gene>
<keyword evidence="5" id="KW-1185">Reference proteome</keyword>
<keyword evidence="1" id="KW-0175">Coiled coil</keyword>
<proteinExistence type="predicted"/>
<feature type="region of interest" description="Disordered" evidence="2">
    <location>
        <begin position="465"/>
        <end position="579"/>
    </location>
</feature>
<reference evidence="4 5" key="1">
    <citation type="submission" date="2016-07" db="EMBL/GenBank/DDBJ databases">
        <title>Multiple horizontal gene transfer events from other fungi enriched the ability of initially mycotrophic Trichoderma (Ascomycota) to feed on dead plant biomass.</title>
        <authorList>
            <consortium name="DOE Joint Genome Institute"/>
            <person name="Aerts A."/>
            <person name="Atanasova L."/>
            <person name="Chenthamara K."/>
            <person name="Zhang J."/>
            <person name="Grujic M."/>
            <person name="Henrissat B."/>
            <person name="Kuo A."/>
            <person name="Salamov A."/>
            <person name="Lipzen A."/>
            <person name="Labutti K."/>
            <person name="Barry K."/>
            <person name="Miao Y."/>
            <person name="Rahimi M.J."/>
            <person name="Shen Q."/>
            <person name="Grigoriev I.V."/>
            <person name="Kubicek C.P."/>
            <person name="Druzhinina I.S."/>
        </authorList>
    </citation>
    <scope>NUCLEOTIDE SEQUENCE [LARGE SCALE GENOMIC DNA]</scope>
    <source>
        <strain evidence="4 5">ATCC 18648</strain>
    </source>
</reference>
<evidence type="ECO:0000259" key="3">
    <source>
        <dbReference type="Pfam" id="PF26082"/>
    </source>
</evidence>
<evidence type="ECO:0000313" key="4">
    <source>
        <dbReference type="EMBL" id="PTB78718.1"/>
    </source>
</evidence>
<protein>
    <recommendedName>
        <fullName evidence="3">Oxidoreductase acuF-like C2H2 type zinc-finger domain-containing protein</fullName>
    </recommendedName>
</protein>
<evidence type="ECO:0000256" key="2">
    <source>
        <dbReference type="SAM" id="MobiDB-lite"/>
    </source>
</evidence>
<evidence type="ECO:0000313" key="5">
    <source>
        <dbReference type="Proteomes" id="UP000240760"/>
    </source>
</evidence>
<name>A0A2T4CB22_TRILO</name>
<dbReference type="OrthoDB" id="6133115at2759"/>
<dbReference type="PANTHER" id="PTHR35391">
    <property type="entry name" value="C2H2-TYPE DOMAIN-CONTAINING PROTEIN-RELATED"/>
    <property type="match status" value="1"/>
</dbReference>
<dbReference type="EMBL" id="KZ679129">
    <property type="protein sequence ID" value="PTB78718.1"/>
    <property type="molecule type" value="Genomic_DNA"/>
</dbReference>
<dbReference type="PANTHER" id="PTHR35391:SF7">
    <property type="entry name" value="C2H2-TYPE DOMAIN-CONTAINING PROTEIN"/>
    <property type="match status" value="1"/>
</dbReference>
<dbReference type="Pfam" id="PF26082">
    <property type="entry name" value="zf-C2H2_AcuF"/>
    <property type="match status" value="1"/>
</dbReference>
<feature type="coiled-coil region" evidence="1">
    <location>
        <begin position="73"/>
        <end position="104"/>
    </location>
</feature>
<organism evidence="4 5">
    <name type="scientific">Trichoderma longibrachiatum ATCC 18648</name>
    <dbReference type="NCBI Taxonomy" id="983965"/>
    <lineage>
        <taxon>Eukaryota</taxon>
        <taxon>Fungi</taxon>
        <taxon>Dikarya</taxon>
        <taxon>Ascomycota</taxon>
        <taxon>Pezizomycotina</taxon>
        <taxon>Sordariomycetes</taxon>
        <taxon>Hypocreomycetidae</taxon>
        <taxon>Hypocreales</taxon>
        <taxon>Hypocreaceae</taxon>
        <taxon>Trichoderma</taxon>
    </lineage>
</organism>
<feature type="compositionally biased region" description="Polar residues" evidence="2">
    <location>
        <begin position="470"/>
        <end position="481"/>
    </location>
</feature>
<dbReference type="Proteomes" id="UP000240760">
    <property type="component" value="Unassembled WGS sequence"/>
</dbReference>
<evidence type="ECO:0000256" key="1">
    <source>
        <dbReference type="SAM" id="Coils"/>
    </source>
</evidence>
<dbReference type="AlphaFoldDB" id="A0A2T4CB22"/>
<sequence>MLAMAHSAHMTTISAKSRNVRQQFIDLITLTTDVCKDGFSDSQRSVAADSLDRFSLWAGNMGAMRSSLSPPSLDQLLHEAVDIREQIDRQLDEITEAIADLTNIVRHTNPKRDTAIDLSIISDIASMIGLDLNDEMNASALDEADMLLQIISESVKSLLRLGILVRKISPRDDFQRALSRPDSAFLELPDIDYVKQRFEKLRNSQLSNRLGSAIAKRRQFIRYCRDRNPRPTTDATQENTARMWVSSEATTSVSIPDIQSGNILKEESEDISPTSASAIGGTSSSLKLPLLYDLSKAHEPFQCPVCFTLQCFQSEKEWQTHAFSDLKAYVCTMGGAECDTEFFGDRDAWFEHELRNHRCHYSCILCSHGSFSSQSLLDHIAKAHGSFSDSQSEMLRNAGREVPTLFLAKDCPFCDEWAENLLSETTMKGRASDPAPEILVNHSRFKEHIAMHHEHLAIFAMERAPKGEDVSNQESTASSDTKMTKPPPLQASDDVALLGTPTTGVVDANDDMDINREAENSPLQMTADPTIDNRGDNDTSEATFTSAARPNARRRISRAARQQRRQPRPSTRGATRRLGQNRTVSINIWQCCRCDMSGLHIQIHDWCPQCVHMRCSTCSLSTGHLSPGLCSR</sequence>
<feature type="compositionally biased region" description="Basic residues" evidence="2">
    <location>
        <begin position="551"/>
        <end position="567"/>
    </location>
</feature>